<accession>A0A6I6ERR7</accession>
<comment type="similarity">
    <text evidence="1">Belongs to the sigma-70 factor family. ECF subfamily.</text>
</comment>
<dbReference type="InterPro" id="IPR007630">
    <property type="entry name" value="RNA_pol_sigma70_r4"/>
</dbReference>
<dbReference type="PANTHER" id="PTHR43133">
    <property type="entry name" value="RNA POLYMERASE ECF-TYPE SIGMA FACTO"/>
    <property type="match status" value="1"/>
</dbReference>
<keyword evidence="2" id="KW-0805">Transcription regulation</keyword>
<dbReference type="InterPro" id="IPR013325">
    <property type="entry name" value="RNA_pol_sigma_r2"/>
</dbReference>
<dbReference type="SUPFAM" id="SSF88946">
    <property type="entry name" value="Sigma2 domain of RNA polymerase sigma factors"/>
    <property type="match status" value="1"/>
</dbReference>
<evidence type="ECO:0000256" key="5">
    <source>
        <dbReference type="ARBA" id="ARBA00023163"/>
    </source>
</evidence>
<dbReference type="InterPro" id="IPR039425">
    <property type="entry name" value="RNA_pol_sigma-70-like"/>
</dbReference>
<dbReference type="InterPro" id="IPR036388">
    <property type="entry name" value="WH-like_DNA-bd_sf"/>
</dbReference>
<keyword evidence="3" id="KW-0731">Sigma factor</keyword>
<proteinExistence type="inferred from homology"/>
<dbReference type="EMBL" id="CP046522">
    <property type="protein sequence ID" value="QGU96452.1"/>
    <property type="molecule type" value="Genomic_DNA"/>
</dbReference>
<dbReference type="GO" id="GO:0006352">
    <property type="term" value="P:DNA-templated transcription initiation"/>
    <property type="evidence" value="ECO:0007669"/>
    <property type="project" value="InterPro"/>
</dbReference>
<evidence type="ECO:0000256" key="3">
    <source>
        <dbReference type="ARBA" id="ARBA00023082"/>
    </source>
</evidence>
<evidence type="ECO:0000256" key="2">
    <source>
        <dbReference type="ARBA" id="ARBA00023015"/>
    </source>
</evidence>
<dbReference type="Gene3D" id="1.10.10.10">
    <property type="entry name" value="Winged helix-like DNA-binding domain superfamily/Winged helix DNA-binding domain"/>
    <property type="match status" value="1"/>
</dbReference>
<evidence type="ECO:0000259" key="6">
    <source>
        <dbReference type="Pfam" id="PF04542"/>
    </source>
</evidence>
<gene>
    <name evidence="8" type="ORF">GOM49_16300</name>
</gene>
<dbReference type="InterPro" id="IPR014284">
    <property type="entry name" value="RNA_pol_sigma-70_dom"/>
</dbReference>
<evidence type="ECO:0000256" key="1">
    <source>
        <dbReference type="ARBA" id="ARBA00010641"/>
    </source>
</evidence>
<dbReference type="PANTHER" id="PTHR43133:SF51">
    <property type="entry name" value="RNA POLYMERASE SIGMA FACTOR"/>
    <property type="match status" value="1"/>
</dbReference>
<name>A0A6I6ERR7_9CLOT</name>
<dbReference type="InterPro" id="IPR013324">
    <property type="entry name" value="RNA_pol_sigma_r3/r4-like"/>
</dbReference>
<dbReference type="SUPFAM" id="SSF88659">
    <property type="entry name" value="Sigma3 and sigma4 domains of RNA polymerase sigma factors"/>
    <property type="match status" value="1"/>
</dbReference>
<keyword evidence="4" id="KW-0238">DNA-binding</keyword>
<evidence type="ECO:0000259" key="7">
    <source>
        <dbReference type="Pfam" id="PF04545"/>
    </source>
</evidence>
<dbReference type="Pfam" id="PF04542">
    <property type="entry name" value="Sigma70_r2"/>
    <property type="match status" value="1"/>
</dbReference>
<dbReference type="AlphaFoldDB" id="A0A6I6ERR7"/>
<reference evidence="8 9" key="1">
    <citation type="submission" date="2019-12" db="EMBL/GenBank/DDBJ databases">
        <title>Genome sequenceing of Clostridium bovifaecis.</title>
        <authorList>
            <person name="Yao Y."/>
        </authorList>
    </citation>
    <scope>NUCLEOTIDE SEQUENCE [LARGE SCALE GENOMIC DNA]</scope>
    <source>
        <strain evidence="8 9">BXX</strain>
    </source>
</reference>
<dbReference type="NCBIfam" id="TIGR02937">
    <property type="entry name" value="sigma70-ECF"/>
    <property type="match status" value="1"/>
</dbReference>
<dbReference type="InterPro" id="IPR007627">
    <property type="entry name" value="RNA_pol_sigma70_r2"/>
</dbReference>
<feature type="domain" description="RNA polymerase sigma-70 region 2" evidence="6">
    <location>
        <begin position="40"/>
        <end position="107"/>
    </location>
</feature>
<evidence type="ECO:0000313" key="9">
    <source>
        <dbReference type="Proteomes" id="UP000422764"/>
    </source>
</evidence>
<organism evidence="8 9">
    <name type="scientific">Clostridium bovifaecis</name>
    <dbReference type="NCBI Taxonomy" id="2184719"/>
    <lineage>
        <taxon>Bacteria</taxon>
        <taxon>Bacillati</taxon>
        <taxon>Bacillota</taxon>
        <taxon>Clostridia</taxon>
        <taxon>Eubacteriales</taxon>
        <taxon>Clostridiaceae</taxon>
        <taxon>Clostridium</taxon>
    </lineage>
</organism>
<protein>
    <submittedName>
        <fullName evidence="8">Sigma-70 family RNA polymerase sigma factor</fullName>
    </submittedName>
</protein>
<evidence type="ECO:0000256" key="4">
    <source>
        <dbReference type="ARBA" id="ARBA00023125"/>
    </source>
</evidence>
<sequence>MIIVYSNKQVKGWDRLFEKEDDLILVENILSGNIKDFERLVERYETTILKFIYSMIRDKQIAEDITQEVFITVYNKLDTFDSKYKFSNWILRISKNKCIDYIRKAKKVNESNIDEFISIKSTEVSPEERLEFKETKQIIIQYINTLNDIDKQIIMLRYSQKATFNDISKILDINESSVKRRYYKIREQFKKRIAIEEKGCGYEL</sequence>
<dbReference type="Pfam" id="PF04545">
    <property type="entry name" value="Sigma70_r4"/>
    <property type="match status" value="1"/>
</dbReference>
<keyword evidence="5" id="KW-0804">Transcription</keyword>
<dbReference type="Proteomes" id="UP000422764">
    <property type="component" value="Chromosome"/>
</dbReference>
<keyword evidence="9" id="KW-1185">Reference proteome</keyword>
<evidence type="ECO:0000313" key="8">
    <source>
        <dbReference type="EMBL" id="QGU96452.1"/>
    </source>
</evidence>
<feature type="domain" description="RNA polymerase sigma-70 region 4" evidence="7">
    <location>
        <begin position="143"/>
        <end position="185"/>
    </location>
</feature>
<dbReference type="Gene3D" id="1.10.1740.10">
    <property type="match status" value="1"/>
</dbReference>
<dbReference type="GO" id="GO:0016987">
    <property type="term" value="F:sigma factor activity"/>
    <property type="evidence" value="ECO:0007669"/>
    <property type="project" value="UniProtKB-KW"/>
</dbReference>
<dbReference type="CDD" id="cd06171">
    <property type="entry name" value="Sigma70_r4"/>
    <property type="match status" value="1"/>
</dbReference>
<dbReference type="GO" id="GO:0003677">
    <property type="term" value="F:DNA binding"/>
    <property type="evidence" value="ECO:0007669"/>
    <property type="project" value="UniProtKB-KW"/>
</dbReference>